<feature type="active site" description="Nucleophile; Schiff-base intermediate with DNA; for 5'-dRP lyase activity" evidence="24">
    <location>
        <position position="114"/>
    </location>
</feature>
<feature type="region of interest" description="Disordered" evidence="26">
    <location>
        <begin position="231"/>
        <end position="268"/>
    </location>
</feature>
<keyword evidence="5" id="KW-0963">Cytoplasm</keyword>
<dbReference type="GO" id="GO:0006284">
    <property type="term" value="P:base-excision repair"/>
    <property type="evidence" value="ECO:0007669"/>
    <property type="project" value="TreeGrafter"/>
</dbReference>
<evidence type="ECO:0000256" key="22">
    <source>
        <dbReference type="ARBA" id="ARBA00045548"/>
    </source>
</evidence>
<keyword evidence="16" id="KW-0238">DNA-binding</keyword>
<dbReference type="Pfam" id="PF14792">
    <property type="entry name" value="DNA_pol_B_palm"/>
    <property type="match status" value="1"/>
</dbReference>
<evidence type="ECO:0000256" key="2">
    <source>
        <dbReference type="ARBA" id="ARBA00004123"/>
    </source>
</evidence>
<keyword evidence="6" id="KW-0237">DNA synthesis</keyword>
<evidence type="ECO:0000256" key="25">
    <source>
        <dbReference type="RuleBase" id="RU366014"/>
    </source>
</evidence>
<dbReference type="InterPro" id="IPR037160">
    <property type="entry name" value="DNA_Pol_thumb_sf"/>
</dbReference>
<keyword evidence="4" id="KW-0488">Methylation</keyword>
<dbReference type="InterPro" id="IPR010996">
    <property type="entry name" value="HHH_MUS81"/>
</dbReference>
<evidence type="ECO:0000256" key="9">
    <source>
        <dbReference type="ARBA" id="ARBA00022705"/>
    </source>
</evidence>
<comment type="catalytic activity">
    <reaction evidence="23 25">
        <text>DNA(n) + a 2'-deoxyribonucleoside 5'-triphosphate = DNA(n+1) + diphosphate</text>
        <dbReference type="Rhea" id="RHEA:22508"/>
        <dbReference type="Rhea" id="RHEA-COMP:17339"/>
        <dbReference type="Rhea" id="RHEA-COMP:17340"/>
        <dbReference type="ChEBI" id="CHEBI:33019"/>
        <dbReference type="ChEBI" id="CHEBI:61560"/>
        <dbReference type="ChEBI" id="CHEBI:173112"/>
        <dbReference type="EC" id="2.7.7.7"/>
    </reaction>
</comment>
<dbReference type="GO" id="GO:0046872">
    <property type="term" value="F:metal ion binding"/>
    <property type="evidence" value="ECO:0007669"/>
    <property type="project" value="UniProtKB-UniRule"/>
</dbReference>
<evidence type="ECO:0000256" key="5">
    <source>
        <dbReference type="ARBA" id="ARBA00022490"/>
    </source>
</evidence>
<name>A0A0E9NFQ0_SAICN</name>
<comment type="catalytic activity">
    <reaction evidence="21">
        <text>a 5'-end 2'-deoxyribose-2'-deoxyribonucleotide-DNA = (2E,4S)-4-hydroxypenten-2-al-5-phosphate + a 5'-end 5'-phospho-2'-deoxyribonucleoside-DNA + H(+)</text>
        <dbReference type="Rhea" id="RHEA:76255"/>
        <dbReference type="Rhea" id="RHEA-COMP:13180"/>
        <dbReference type="Rhea" id="RHEA-COMP:18657"/>
        <dbReference type="ChEBI" id="CHEBI:15378"/>
        <dbReference type="ChEBI" id="CHEBI:136412"/>
        <dbReference type="ChEBI" id="CHEBI:195194"/>
        <dbReference type="ChEBI" id="CHEBI:195195"/>
    </reaction>
</comment>
<comment type="subcellular location">
    <subcellularLocation>
        <location evidence="3">Cytoplasm</location>
    </subcellularLocation>
    <subcellularLocation>
        <location evidence="2 25">Nucleus</location>
    </subcellularLocation>
</comment>
<comment type="similarity">
    <text evidence="25">Belongs to the DNA polymerase type-X family.</text>
</comment>
<dbReference type="PRINTS" id="PR00870">
    <property type="entry name" value="DNAPOLXBETA"/>
</dbReference>
<evidence type="ECO:0000256" key="26">
    <source>
        <dbReference type="SAM" id="MobiDB-lite"/>
    </source>
</evidence>
<dbReference type="Pfam" id="PF10391">
    <property type="entry name" value="DNA_pol_lambd_f"/>
    <property type="match status" value="1"/>
</dbReference>
<dbReference type="GO" id="GO:0003677">
    <property type="term" value="F:DNA binding"/>
    <property type="evidence" value="ECO:0007669"/>
    <property type="project" value="UniProtKB-UniRule"/>
</dbReference>
<keyword evidence="13" id="KW-0832">Ubl conjugation</keyword>
<evidence type="ECO:0000256" key="15">
    <source>
        <dbReference type="ARBA" id="ARBA00023053"/>
    </source>
</evidence>
<dbReference type="Gene3D" id="3.30.460.10">
    <property type="entry name" value="Beta Polymerase, domain 2"/>
    <property type="match status" value="1"/>
</dbReference>
<dbReference type="Gene3D" id="1.10.150.20">
    <property type="entry name" value="5' to 3' exonuclease, C-terminal subdomain"/>
    <property type="match status" value="1"/>
</dbReference>
<comment type="function">
    <text evidence="25">DNA polymerase that functions in several pathways of DNA repair. Involved in base excision repair (BER) responsible for repair of lesions that give rise to abasic (AP) sites in DNA. Also contributes to DNA double-strand break repair by non-homologous end joining and homologous recombination. Has both template-dependent and template-independent (terminal transferase) DNA polymerase activities. Has also a 5'-deoxyribose-5-phosphate lyase (dRP lyase) activity.</text>
</comment>
<evidence type="ECO:0000256" key="3">
    <source>
        <dbReference type="ARBA" id="ARBA00004496"/>
    </source>
</evidence>
<evidence type="ECO:0000256" key="11">
    <source>
        <dbReference type="ARBA" id="ARBA00022763"/>
    </source>
</evidence>
<keyword evidence="17 25" id="KW-0234">DNA repair</keyword>
<dbReference type="Gene3D" id="1.10.150.110">
    <property type="entry name" value="DNA polymerase beta, N-terminal domain-like"/>
    <property type="match status" value="1"/>
</dbReference>
<dbReference type="InterPro" id="IPR029398">
    <property type="entry name" value="PolB_thumb"/>
</dbReference>
<keyword evidence="9" id="KW-0235">DNA replication</keyword>
<dbReference type="GO" id="GO:0005737">
    <property type="term" value="C:cytoplasm"/>
    <property type="evidence" value="ECO:0007669"/>
    <property type="project" value="UniProtKB-SubCell"/>
</dbReference>
<reference evidence="29 30" key="1">
    <citation type="journal article" date="2011" name="J. Gen. Appl. Microbiol.">
        <title>Draft genome sequencing of the enigmatic yeast Saitoella complicata.</title>
        <authorList>
            <person name="Nishida H."/>
            <person name="Hamamoto M."/>
            <person name="Sugiyama J."/>
        </authorList>
    </citation>
    <scope>NUCLEOTIDE SEQUENCE [LARGE SCALE GENOMIC DNA]</scope>
    <source>
        <strain evidence="29 30">NRRL Y-17804</strain>
    </source>
</reference>
<dbReference type="InterPro" id="IPR002054">
    <property type="entry name" value="DNA-dir_DNA_pol_X"/>
</dbReference>
<dbReference type="SUPFAM" id="SSF81585">
    <property type="entry name" value="PsbU/PolX domain-like"/>
    <property type="match status" value="1"/>
</dbReference>
<dbReference type="OMA" id="ERDVFDW"/>
<dbReference type="PANTHER" id="PTHR11276:SF42">
    <property type="entry name" value="DNA POLYMERASE BETA"/>
    <property type="match status" value="1"/>
</dbReference>
<dbReference type="EMBL" id="BACD03000015">
    <property type="protein sequence ID" value="GAO48511.1"/>
    <property type="molecule type" value="Genomic_DNA"/>
</dbReference>
<feature type="domain" description="Helix-hairpin-helix DNA-binding motif class 1" evidence="27">
    <location>
        <begin position="140"/>
        <end position="159"/>
    </location>
</feature>
<dbReference type="SUPFAM" id="SSF47802">
    <property type="entry name" value="DNA polymerase beta, N-terminal domain-like"/>
    <property type="match status" value="1"/>
</dbReference>
<evidence type="ECO:0000313" key="30">
    <source>
        <dbReference type="Proteomes" id="UP000033140"/>
    </source>
</evidence>
<evidence type="ECO:0000256" key="18">
    <source>
        <dbReference type="ARBA" id="ARBA00023239"/>
    </source>
</evidence>
<evidence type="ECO:0000256" key="21">
    <source>
        <dbReference type="ARBA" id="ARBA00044678"/>
    </source>
</evidence>
<evidence type="ECO:0000256" key="16">
    <source>
        <dbReference type="ARBA" id="ARBA00023125"/>
    </source>
</evidence>
<dbReference type="SMART" id="SM00278">
    <property type="entry name" value="HhH1"/>
    <property type="match status" value="2"/>
</dbReference>
<evidence type="ECO:0000256" key="19">
    <source>
        <dbReference type="ARBA" id="ARBA00023242"/>
    </source>
</evidence>
<evidence type="ECO:0000256" key="24">
    <source>
        <dbReference type="PIRSR" id="PIRSR622312-50"/>
    </source>
</evidence>
<dbReference type="SUPFAM" id="SSF81301">
    <property type="entry name" value="Nucleotidyltransferase"/>
    <property type="match status" value="1"/>
</dbReference>
<comment type="caution">
    <text evidence="29">The sequence shown here is derived from an EMBL/GenBank/DDBJ whole genome shotgun (WGS) entry which is preliminary data.</text>
</comment>
<dbReference type="EC" id="2.7.7.7" evidence="25"/>
<dbReference type="GO" id="GO:0140078">
    <property type="term" value="F:class I DNA-(apurinic or apyrimidinic site) endonuclease activity"/>
    <property type="evidence" value="ECO:0007669"/>
    <property type="project" value="UniProtKB-EC"/>
</dbReference>
<keyword evidence="19 25" id="KW-0539">Nucleus</keyword>
<dbReference type="InterPro" id="IPR028207">
    <property type="entry name" value="DNA_pol_B_palm_palm"/>
</dbReference>
<dbReference type="FunFam" id="1.10.150.110:FF:000005">
    <property type="entry name" value="DNA polymerase POL4"/>
    <property type="match status" value="1"/>
</dbReference>
<keyword evidence="30" id="KW-1185">Reference proteome</keyword>
<evidence type="ECO:0000256" key="1">
    <source>
        <dbReference type="ARBA" id="ARBA00001946"/>
    </source>
</evidence>
<evidence type="ECO:0000256" key="14">
    <source>
        <dbReference type="ARBA" id="ARBA00022932"/>
    </source>
</evidence>
<evidence type="ECO:0000256" key="7">
    <source>
        <dbReference type="ARBA" id="ARBA00022679"/>
    </source>
</evidence>
<evidence type="ECO:0000256" key="6">
    <source>
        <dbReference type="ARBA" id="ARBA00022634"/>
    </source>
</evidence>
<dbReference type="STRING" id="698492.A0A0E9NFQ0"/>
<dbReference type="CDD" id="cd00141">
    <property type="entry name" value="NT_POLXc"/>
    <property type="match status" value="1"/>
</dbReference>
<evidence type="ECO:0000313" key="29">
    <source>
        <dbReference type="EMBL" id="GAO48511.1"/>
    </source>
</evidence>
<dbReference type="Pfam" id="PF14791">
    <property type="entry name" value="DNA_pol_B_thumb"/>
    <property type="match status" value="1"/>
</dbReference>
<dbReference type="PANTHER" id="PTHR11276">
    <property type="entry name" value="DNA POLYMERASE TYPE-X FAMILY MEMBER"/>
    <property type="match status" value="1"/>
</dbReference>
<dbReference type="AlphaFoldDB" id="A0A0E9NFQ0"/>
<keyword evidence="7 25" id="KW-0808">Transferase</keyword>
<dbReference type="PRINTS" id="PR00869">
    <property type="entry name" value="DNAPOLX"/>
</dbReference>
<dbReference type="InterPro" id="IPR022312">
    <property type="entry name" value="DNA_pol_X"/>
</dbReference>
<dbReference type="Gene3D" id="3.30.210.10">
    <property type="entry name" value="DNA polymerase, thumb domain"/>
    <property type="match status" value="1"/>
</dbReference>
<keyword evidence="11 25" id="KW-0227">DNA damage</keyword>
<dbReference type="Proteomes" id="UP000033140">
    <property type="component" value="Unassembled WGS sequence"/>
</dbReference>
<dbReference type="Pfam" id="PF14716">
    <property type="entry name" value="HHH_8"/>
    <property type="match status" value="1"/>
</dbReference>
<dbReference type="SMART" id="SM00483">
    <property type="entry name" value="POLXc"/>
    <property type="match status" value="1"/>
</dbReference>
<keyword evidence="12" id="KW-0460">Magnesium</keyword>
<dbReference type="GO" id="GO:0051575">
    <property type="term" value="F:5'-deoxyribose-5-phosphate lyase activity"/>
    <property type="evidence" value="ECO:0007669"/>
    <property type="project" value="RHEA"/>
</dbReference>
<dbReference type="InterPro" id="IPR003583">
    <property type="entry name" value="Hlx-hairpin-Hlx_DNA-bd_motif"/>
</dbReference>
<evidence type="ECO:0000256" key="17">
    <source>
        <dbReference type="ARBA" id="ARBA00023204"/>
    </source>
</evidence>
<evidence type="ECO:0000256" key="8">
    <source>
        <dbReference type="ARBA" id="ARBA00022695"/>
    </source>
</evidence>
<evidence type="ECO:0000256" key="12">
    <source>
        <dbReference type="ARBA" id="ARBA00022842"/>
    </source>
</evidence>
<sequence length="407" mass="46218">MRRFTETWIAVARKRRNVAIGFASVGGDRARWASNRPAAGMNSFDQLDPDSRNQNKKITDFLEELAVTEKVRGHAFKATAYTKAAQTIARYPTPLFSREEALKIPGVGTSIADKIEEIIQTGTLARSNYDATDPLFKALRLFSRISGFGPVAAKKLIDEGIMTLEQLHEREGLTKHQKIGLKHLDEFEQRIPRAEMDVWAAIYNDVLKQADEKFEIAIVGNVDIMLTHPDFNLGNPIQPPEPEPEPVPDPETEKPKGRRRKPKKTPTMEHILMTRALDALREAGILTDDLGVGDTKYMGVCRLPEGKGDANWPRLHRRIDIRLFPKDCFAFGQLHFTGNDVFNKHCRWRAIQRGYRLSEYAMKRLGADGNPTDERVVMYTEEEILNFLDLDHIPPEMRNVSPDMCKA</sequence>
<evidence type="ECO:0000256" key="20">
    <source>
        <dbReference type="ARBA" id="ARBA00044632"/>
    </source>
</evidence>
<proteinExistence type="inferred from homology"/>
<comment type="function">
    <text evidence="22">Repair polymerase that plays a key role in base-excision repair. During this process, the damaged base is excised by specific DNA glycosylases, the DNA backbone is nicked at the abasic site by an apurinic/apyrimidic (AP) endonuclease, and POLB removes 5'-deoxyribose-phosphate from the preincised AP site acting as a 5'-deoxyribose-phosphate lyase (5'-dRP lyase); through its DNA polymerase activity, it adds one nucleotide to the 3' end of the arising single-nucleotide gap. Conducts 'gap-filling' DNA synthesis in a stepwise distributive fashion rather than in a processive fashion as for other DNA polymerases. It is also able to cleave sugar-phosphate bonds 3' to an intact AP site, acting as an AP lyase.</text>
</comment>
<evidence type="ECO:0000256" key="23">
    <source>
        <dbReference type="ARBA" id="ARBA00049244"/>
    </source>
</evidence>
<dbReference type="GO" id="GO:0003887">
    <property type="term" value="F:DNA-directed DNA polymerase activity"/>
    <property type="evidence" value="ECO:0007669"/>
    <property type="project" value="UniProtKB-UniRule"/>
</dbReference>
<reference evidence="29 30" key="3">
    <citation type="journal article" date="2015" name="Genome Announc.">
        <title>Draft Genome Sequence of the Archiascomycetous Yeast Saitoella complicata.</title>
        <authorList>
            <person name="Yamauchi K."/>
            <person name="Kondo S."/>
            <person name="Hamamoto M."/>
            <person name="Takahashi Y."/>
            <person name="Ogura Y."/>
            <person name="Hayashi T."/>
            <person name="Nishida H."/>
        </authorList>
    </citation>
    <scope>NUCLEOTIDE SEQUENCE [LARGE SCALE GENOMIC DNA]</scope>
    <source>
        <strain evidence="29 30">NRRL Y-17804</strain>
    </source>
</reference>
<keyword evidence="14 25" id="KW-0239">DNA-directed DNA polymerase</keyword>
<keyword evidence="18" id="KW-0456">Lyase</keyword>
<dbReference type="InterPro" id="IPR002008">
    <property type="entry name" value="DNA_pol_X_beta-like"/>
</dbReference>
<comment type="catalytic activity">
    <reaction evidence="20">
        <text>2'-deoxyribonucleotide-(2'-deoxyribose 5'-phosphate)-2'-deoxyribonucleotide-DNA = a 3'-end 2'-deoxyribonucleotide-(2,3-dehydro-2,3-deoxyribose 5'-phosphate)-DNA + a 5'-end 5'-phospho-2'-deoxyribonucleoside-DNA + H(+)</text>
        <dbReference type="Rhea" id="RHEA:66592"/>
        <dbReference type="Rhea" id="RHEA-COMP:13180"/>
        <dbReference type="Rhea" id="RHEA-COMP:16897"/>
        <dbReference type="Rhea" id="RHEA-COMP:17067"/>
        <dbReference type="ChEBI" id="CHEBI:15378"/>
        <dbReference type="ChEBI" id="CHEBI:136412"/>
        <dbReference type="ChEBI" id="CHEBI:157695"/>
        <dbReference type="ChEBI" id="CHEBI:167181"/>
        <dbReference type="EC" id="4.2.99.18"/>
    </reaction>
</comment>
<feature type="domain" description="Helix-hairpin-helix DNA-binding motif class 1" evidence="27">
    <location>
        <begin position="99"/>
        <end position="118"/>
    </location>
</feature>
<comment type="cofactor">
    <cofactor evidence="1">
        <name>Mg(2+)</name>
        <dbReference type="ChEBI" id="CHEBI:18420"/>
    </cofactor>
</comment>
<keyword evidence="8 25" id="KW-0548">Nucleotidyltransferase</keyword>
<organism evidence="29 30">
    <name type="scientific">Saitoella complicata (strain BCRC 22490 / CBS 7301 / JCM 7358 / NBRC 10748 / NRRL Y-17804)</name>
    <dbReference type="NCBI Taxonomy" id="698492"/>
    <lineage>
        <taxon>Eukaryota</taxon>
        <taxon>Fungi</taxon>
        <taxon>Dikarya</taxon>
        <taxon>Ascomycota</taxon>
        <taxon>Taphrinomycotina</taxon>
        <taxon>Taphrinomycotina incertae sedis</taxon>
        <taxon>Saitoella</taxon>
    </lineage>
</organism>
<reference evidence="29 30" key="2">
    <citation type="journal article" date="2014" name="J. Gen. Appl. Microbiol.">
        <title>The early diverging ascomycetous budding yeast Saitoella complicata has three histone deacetylases belonging to the Clr6, Hos2, and Rpd3 lineages.</title>
        <authorList>
            <person name="Nishida H."/>
            <person name="Matsumoto T."/>
            <person name="Kondo S."/>
            <person name="Hamamoto M."/>
            <person name="Yoshikawa H."/>
        </authorList>
    </citation>
    <scope>NUCLEOTIDE SEQUENCE [LARGE SCALE GENOMIC DNA]</scope>
    <source>
        <strain evidence="29 30">NRRL Y-17804</strain>
    </source>
</reference>
<dbReference type="InterPro" id="IPR043519">
    <property type="entry name" value="NT_sf"/>
</dbReference>
<protein>
    <recommendedName>
        <fullName evidence="25">DNA polymerase</fullName>
        <ecNumber evidence="25">2.7.7.7</ecNumber>
    </recommendedName>
</protein>
<evidence type="ECO:0000259" key="27">
    <source>
        <dbReference type="SMART" id="SM00278"/>
    </source>
</evidence>
<evidence type="ECO:0000256" key="10">
    <source>
        <dbReference type="ARBA" id="ARBA00022723"/>
    </source>
</evidence>
<dbReference type="GO" id="GO:0005634">
    <property type="term" value="C:nucleus"/>
    <property type="evidence" value="ECO:0007669"/>
    <property type="project" value="UniProtKB-SubCell"/>
</dbReference>
<dbReference type="InterPro" id="IPR027421">
    <property type="entry name" value="DNA_pol_lamdba_lyase_dom_sf"/>
</dbReference>
<dbReference type="GO" id="GO:0006303">
    <property type="term" value="P:double-strand break repair via nonhomologous end joining"/>
    <property type="evidence" value="ECO:0007669"/>
    <property type="project" value="TreeGrafter"/>
</dbReference>
<dbReference type="InterPro" id="IPR018944">
    <property type="entry name" value="DNA_pol_lambd_fingers_domain"/>
</dbReference>
<gene>
    <name evidence="29" type="ORF">G7K_2684-t1</name>
</gene>
<evidence type="ECO:0000259" key="28">
    <source>
        <dbReference type="SMART" id="SM00483"/>
    </source>
</evidence>
<keyword evidence="15" id="KW-0915">Sodium</keyword>
<feature type="domain" description="DNA-directed DNA polymerase X" evidence="28">
    <location>
        <begin position="53"/>
        <end position="399"/>
    </location>
</feature>
<evidence type="ECO:0000256" key="13">
    <source>
        <dbReference type="ARBA" id="ARBA00022843"/>
    </source>
</evidence>
<evidence type="ECO:0000256" key="4">
    <source>
        <dbReference type="ARBA" id="ARBA00022481"/>
    </source>
</evidence>
<keyword evidence="10" id="KW-0479">Metal-binding</keyword>
<accession>A0A0E9NFQ0</accession>